<keyword evidence="3" id="KW-1185">Reference proteome</keyword>
<evidence type="ECO:0000256" key="1">
    <source>
        <dbReference type="SAM" id="MobiDB-lite"/>
    </source>
</evidence>
<dbReference type="SUPFAM" id="SSF53448">
    <property type="entry name" value="Nucleotide-diphospho-sugar transferases"/>
    <property type="match status" value="1"/>
</dbReference>
<comment type="caution">
    <text evidence="2">The sequence shown here is derived from an EMBL/GenBank/DDBJ whole genome shotgun (WGS) entry which is preliminary data.</text>
</comment>
<dbReference type="OrthoDB" id="1684102at2759"/>
<dbReference type="EMBL" id="AJIL01000076">
    <property type="protein sequence ID" value="KNE96881.1"/>
    <property type="molecule type" value="Genomic_DNA"/>
</dbReference>
<feature type="compositionally biased region" description="Low complexity" evidence="1">
    <location>
        <begin position="14"/>
        <end position="33"/>
    </location>
</feature>
<dbReference type="STRING" id="1165861.A0A0L0VCD9"/>
<evidence type="ECO:0000313" key="3">
    <source>
        <dbReference type="Proteomes" id="UP000054564"/>
    </source>
</evidence>
<organism evidence="2 3">
    <name type="scientific">Puccinia striiformis f. sp. tritici PST-78</name>
    <dbReference type="NCBI Taxonomy" id="1165861"/>
    <lineage>
        <taxon>Eukaryota</taxon>
        <taxon>Fungi</taxon>
        <taxon>Dikarya</taxon>
        <taxon>Basidiomycota</taxon>
        <taxon>Pucciniomycotina</taxon>
        <taxon>Pucciniomycetes</taxon>
        <taxon>Pucciniales</taxon>
        <taxon>Pucciniaceae</taxon>
        <taxon>Puccinia</taxon>
    </lineage>
</organism>
<gene>
    <name evidence="2" type="ORF">PSTG_09865</name>
</gene>
<proteinExistence type="predicted"/>
<feature type="region of interest" description="Disordered" evidence="1">
    <location>
        <begin position="93"/>
        <end position="117"/>
    </location>
</feature>
<evidence type="ECO:0000313" key="2">
    <source>
        <dbReference type="EMBL" id="KNE96881.1"/>
    </source>
</evidence>
<dbReference type="AlphaFoldDB" id="A0A0L0VCD9"/>
<name>A0A0L0VCD9_9BASI</name>
<feature type="compositionally biased region" description="Low complexity" evidence="1">
    <location>
        <begin position="45"/>
        <end position="58"/>
    </location>
</feature>
<protein>
    <recommendedName>
        <fullName evidence="4">Glycosyl transferase 64 domain-containing protein</fullName>
    </recommendedName>
</protein>
<sequence length="796" mass="89380">MRLDHHDLAPPTPSSLASPCPSPPGSSSSPSWPLYIQLKPDRSTSPRPSRAPSAGLSSWFNRSPSGSLFNSTATATAGTPIRPPYRVRRATDSALKPVEQNLDCPPEPTSKPRSSLSSRQYLTGLNLNHPTPSQSFPDLSCLKALVFTSLWISSPTLLGRLTNPDHHHHHHYHHRKSYLGQSLEFCVQARLGLSKPILWLILLLVILGAIDLWRGNERTLDNQDWGPTRFRVGRQTGAETRRLKRQMRETPFITLAELGILADPIYSPSNDPLGIAGRWIRPLEHSHSPLITRAHIHPDVSAIILNWSRPENLVVIVAHLCQYDFFESIIIWNNSQKMILTYKDFENTKCPRHKLSIYNSPTNNYFFSRYLACSQSNSEYCYFQDDDCIVKPIRTMYTQFKALLPRLTSVVVQADPVYSVMYNWEWCFNDPPQRLHTCFVWLGHGSFVTKKVVNQFISLLSEFSLPSDSIALADNFFTTSLNQKAHVIVAPKIIGLPLSDQGFSDGTAGLERNRVYIQRGVELLSKALKRGHPLGILSKLDESSSHGGMIRAADQADRLFLMTNIEAFPSGGGPRFQGFEDGLAGWENQLGTTGYSLGHLPTRSLGPSPGQADWAIREREVIRSSYAAAIDGNNSTFWISPEPVRRNDWVGLGWIDQPMISASSNKILEIHFIVSNPDVFEQDTVVEQLQTDETTESGFPTLSTARWGKLKNQDGSVGLDGKPAEEGVQCVSLSSSIQNTDHPQKFDCFIRFLNPHSLASSLAIRVRSQVDHQLWQHDQSLNQIRWWIWEVFILAL</sequence>
<dbReference type="InterPro" id="IPR029044">
    <property type="entry name" value="Nucleotide-diphossugar_trans"/>
</dbReference>
<reference evidence="3" key="1">
    <citation type="submission" date="2014-03" db="EMBL/GenBank/DDBJ databases">
        <title>The Genome Sequence of Puccinia striiformis f. sp. tritici PST-78.</title>
        <authorList>
            <consortium name="The Broad Institute Genome Sequencing Platform"/>
            <person name="Cuomo C."/>
            <person name="Hulbert S."/>
            <person name="Chen X."/>
            <person name="Walker B."/>
            <person name="Young S.K."/>
            <person name="Zeng Q."/>
            <person name="Gargeya S."/>
            <person name="Fitzgerald M."/>
            <person name="Haas B."/>
            <person name="Abouelleil A."/>
            <person name="Alvarado L."/>
            <person name="Arachchi H.M."/>
            <person name="Berlin A.M."/>
            <person name="Chapman S.B."/>
            <person name="Goldberg J."/>
            <person name="Griggs A."/>
            <person name="Gujja S."/>
            <person name="Hansen M."/>
            <person name="Howarth C."/>
            <person name="Imamovic A."/>
            <person name="Larimer J."/>
            <person name="McCowan C."/>
            <person name="Montmayeur A."/>
            <person name="Murphy C."/>
            <person name="Neiman D."/>
            <person name="Pearson M."/>
            <person name="Priest M."/>
            <person name="Roberts A."/>
            <person name="Saif S."/>
            <person name="Shea T."/>
            <person name="Sisk P."/>
            <person name="Sykes S."/>
            <person name="Wortman J."/>
            <person name="Nusbaum C."/>
            <person name="Birren B."/>
        </authorList>
    </citation>
    <scope>NUCLEOTIDE SEQUENCE [LARGE SCALE GENOMIC DNA]</scope>
    <source>
        <strain evidence="3">race PST-78</strain>
    </source>
</reference>
<feature type="region of interest" description="Disordered" evidence="1">
    <location>
        <begin position="1"/>
        <end position="58"/>
    </location>
</feature>
<dbReference type="Proteomes" id="UP000054564">
    <property type="component" value="Unassembled WGS sequence"/>
</dbReference>
<evidence type="ECO:0008006" key="4">
    <source>
        <dbReference type="Google" id="ProtNLM"/>
    </source>
</evidence>
<accession>A0A0L0VCD9</accession>
<dbReference type="Gene3D" id="3.90.550.10">
    <property type="entry name" value="Spore Coat Polysaccharide Biosynthesis Protein SpsA, Chain A"/>
    <property type="match status" value="1"/>
</dbReference>